<evidence type="ECO:0000313" key="1">
    <source>
        <dbReference type="EMBL" id="GAF81397.1"/>
    </source>
</evidence>
<dbReference type="EMBL" id="BARS01005968">
    <property type="protein sequence ID" value="GAF81397.1"/>
    <property type="molecule type" value="Genomic_DNA"/>
</dbReference>
<name>X0SZP0_9ZZZZ</name>
<evidence type="ECO:0008006" key="2">
    <source>
        <dbReference type="Google" id="ProtNLM"/>
    </source>
</evidence>
<gene>
    <name evidence="1" type="ORF">S01H1_11695</name>
</gene>
<proteinExistence type="predicted"/>
<comment type="caution">
    <text evidence="1">The sequence shown here is derived from an EMBL/GenBank/DDBJ whole genome shotgun (WGS) entry which is preliminary data.</text>
</comment>
<reference evidence="1" key="1">
    <citation type="journal article" date="2014" name="Front. Microbiol.">
        <title>High frequency of phylogenetically diverse reductive dehalogenase-homologous genes in deep subseafloor sedimentary metagenomes.</title>
        <authorList>
            <person name="Kawai M."/>
            <person name="Futagami T."/>
            <person name="Toyoda A."/>
            <person name="Takaki Y."/>
            <person name="Nishi S."/>
            <person name="Hori S."/>
            <person name="Arai W."/>
            <person name="Tsubouchi T."/>
            <person name="Morono Y."/>
            <person name="Uchiyama I."/>
            <person name="Ito T."/>
            <person name="Fujiyama A."/>
            <person name="Inagaki F."/>
            <person name="Takami H."/>
        </authorList>
    </citation>
    <scope>NUCLEOTIDE SEQUENCE</scope>
    <source>
        <strain evidence="1">Expedition CK06-06</strain>
    </source>
</reference>
<sequence>MKNRNAPTPRMVPILCVLFILPIVSGCGAVRHQMISEKDYRFKTNTGVEVGAITNETDFEIDFDYQPIFKDAIVKELKKHRLLWTEDKEIKLVLGIKIVRYEKGSAFHRWILPTMGKTVLEVEGEYKEADSIVATCRALRTIEWGGGYTIGAWKSVFKDVAKDLVKDLRAKIPKS</sequence>
<accession>X0SZP0</accession>
<dbReference type="AlphaFoldDB" id="X0SZP0"/>
<protein>
    <recommendedName>
        <fullName evidence="2">DUF4136 domain-containing protein</fullName>
    </recommendedName>
</protein>
<dbReference type="Pfam" id="PF14366">
    <property type="entry name" value="DUF4410"/>
    <property type="match status" value="1"/>
</dbReference>
<dbReference type="InterPro" id="IPR025522">
    <property type="entry name" value="DUF4410"/>
</dbReference>
<dbReference type="PROSITE" id="PS51257">
    <property type="entry name" value="PROKAR_LIPOPROTEIN"/>
    <property type="match status" value="1"/>
</dbReference>
<organism evidence="1">
    <name type="scientific">marine sediment metagenome</name>
    <dbReference type="NCBI Taxonomy" id="412755"/>
    <lineage>
        <taxon>unclassified sequences</taxon>
        <taxon>metagenomes</taxon>
        <taxon>ecological metagenomes</taxon>
    </lineage>
</organism>